<feature type="chain" id="PRO_5007593689" description="Transmembrane protein" evidence="2">
    <location>
        <begin position="23"/>
        <end position="924"/>
    </location>
</feature>
<evidence type="ECO:0000256" key="1">
    <source>
        <dbReference type="SAM" id="Phobius"/>
    </source>
</evidence>
<keyword evidence="2" id="KW-0732">Signal</keyword>
<keyword evidence="4" id="KW-1185">Reference proteome</keyword>
<dbReference type="FunCoup" id="A0A152A9E2">
    <property type="interactions" value="734"/>
</dbReference>
<proteinExistence type="predicted"/>
<sequence>MNLKNIIFGFLVLLYIINFADAVTKTALKNNQPGNYQSWNTDSNWQPTGVPQTGDSVLISINGTNVRLDTNVDLLDFIIGNSGAQVILGASENIKASQVVTQLGGALIFLNDTPSTNPSKTIEVTTEYFDVYGTVIFDYGTNYTFVPSTGKGIYLNQNTNSAFENRGDLVIQTKIQTDPGTYFNNLGDILIYGDFEPWFQGQTLLTENSSTTIVTTQRTVNLGIFQMKESSTMTLTNTLISGLDGKFFAIEGSTLNMMNPLFNKSDPNTHVYFAFTDTSLGYFINSKINLDGIYTQIYVDTLLKLENSELVTNYTILIKDNAQLYLNSSSVETTGFTFLQINGTMVGYDSRILIKDNYFGLWDDSMANFYNSTVDIIVAEDLVEYTILGLFNTSQLVLREHSKLLLDGVFIVYDTAQLGFISSNLTVLDSLFFRGDSLGLMASGSYVDIQGYLLCDQNSYLIVNESDLLVTSNLTFFDTSTFKFIKSNVNIEGVFIFSNTEFLYISYIMGSNIDVNGFFENAGLIKMSESFLSVYLNFTTHGYLESTNSTTVVEDGLFYISGNFKGSNSTVQVNNGKVYVEKESDFTCENCQFVILNGNFVQGENAMINLTNTFFYNENGIIEANGVIQLYGGGIDNSGMFILHNDIIPNNDQVIVRNNGTFVIKGQNSSHVYAPFVNNGKVEVNQDTDFNNFNQESGKTELNGTTISSGQPITINGGNVEGSGQINGTVENNHGAVGGSKPGTITITGNYTQGDGGKVVITVDGSESSQLNITDTASLNGTLVVRIDKDTIESNNETKSTPVISFNNSQGTFKKIQVVIYDKKSGEEVEVNNDCKVKTEQTSKSYNILLTPSDDRDICKPSSSDSTSNITSSSTKISRNAIIAIVVSIGGTAIIICAIYYLKHKTSGQILRAKLKKLISINNN</sequence>
<evidence type="ECO:0000313" key="4">
    <source>
        <dbReference type="Proteomes" id="UP000076078"/>
    </source>
</evidence>
<gene>
    <name evidence="3" type="ORF">DLAC_00311</name>
</gene>
<dbReference type="OMA" id="GENAMIN"/>
<name>A0A152A9E2_TIELA</name>
<feature type="transmembrane region" description="Helical" evidence="1">
    <location>
        <begin position="881"/>
        <end position="902"/>
    </location>
</feature>
<dbReference type="OrthoDB" id="21578at2759"/>
<keyword evidence="1" id="KW-0472">Membrane</keyword>
<accession>A0A152A9E2</accession>
<feature type="signal peptide" evidence="2">
    <location>
        <begin position="1"/>
        <end position="22"/>
    </location>
</feature>
<comment type="caution">
    <text evidence="3">The sequence shown here is derived from an EMBL/GenBank/DDBJ whole genome shotgun (WGS) entry which is preliminary data.</text>
</comment>
<dbReference type="Proteomes" id="UP000076078">
    <property type="component" value="Unassembled WGS sequence"/>
</dbReference>
<reference evidence="3 4" key="1">
    <citation type="submission" date="2015-12" db="EMBL/GenBank/DDBJ databases">
        <title>Dictyostelia acquired genes for synthesis and detection of signals that induce cell-type specialization by lateral gene transfer from prokaryotes.</title>
        <authorList>
            <person name="Gloeckner G."/>
            <person name="Schaap P."/>
        </authorList>
    </citation>
    <scope>NUCLEOTIDE SEQUENCE [LARGE SCALE GENOMIC DNA]</scope>
    <source>
        <strain evidence="3 4">TK</strain>
    </source>
</reference>
<evidence type="ECO:0000256" key="2">
    <source>
        <dbReference type="SAM" id="SignalP"/>
    </source>
</evidence>
<dbReference type="EMBL" id="LODT01000001">
    <property type="protein sequence ID" value="KYR02843.1"/>
    <property type="molecule type" value="Genomic_DNA"/>
</dbReference>
<evidence type="ECO:0008006" key="5">
    <source>
        <dbReference type="Google" id="ProtNLM"/>
    </source>
</evidence>
<dbReference type="PANTHER" id="PTHR35035">
    <property type="entry name" value="DISCOIDIN-INDUCING COMPLEX SUBUNIT B"/>
    <property type="match status" value="1"/>
</dbReference>
<dbReference type="AlphaFoldDB" id="A0A152A9E2"/>
<dbReference type="InParanoid" id="A0A152A9E2"/>
<evidence type="ECO:0000313" key="3">
    <source>
        <dbReference type="EMBL" id="KYR02843.1"/>
    </source>
</evidence>
<organism evidence="3 4">
    <name type="scientific">Tieghemostelium lacteum</name>
    <name type="common">Slime mold</name>
    <name type="synonym">Dictyostelium lacteum</name>
    <dbReference type="NCBI Taxonomy" id="361077"/>
    <lineage>
        <taxon>Eukaryota</taxon>
        <taxon>Amoebozoa</taxon>
        <taxon>Evosea</taxon>
        <taxon>Eumycetozoa</taxon>
        <taxon>Dictyostelia</taxon>
        <taxon>Dictyosteliales</taxon>
        <taxon>Raperosteliaceae</taxon>
        <taxon>Tieghemostelium</taxon>
    </lineage>
</organism>
<dbReference type="PANTHER" id="PTHR35035:SF2">
    <property type="match status" value="1"/>
</dbReference>
<dbReference type="InterPro" id="IPR053370">
    <property type="entry name" value="QS_Complex_Regulator"/>
</dbReference>
<protein>
    <recommendedName>
        <fullName evidence="5">Transmembrane protein</fullName>
    </recommendedName>
</protein>
<keyword evidence="1" id="KW-1133">Transmembrane helix</keyword>
<keyword evidence="1" id="KW-0812">Transmembrane</keyword>
<dbReference type="SUPFAM" id="SSF51126">
    <property type="entry name" value="Pectin lyase-like"/>
    <property type="match status" value="1"/>
</dbReference>
<dbReference type="InterPro" id="IPR011050">
    <property type="entry name" value="Pectin_lyase_fold/virulence"/>
</dbReference>